<keyword evidence="3" id="KW-1185">Reference proteome</keyword>
<dbReference type="PANTHER" id="PTHR41247:SF1">
    <property type="entry name" value="HTH-TYPE TRANSCRIPTIONAL REPRESSOR YCNK"/>
    <property type="match status" value="1"/>
</dbReference>
<comment type="caution">
    <text evidence="2">The sequence shown here is derived from an EMBL/GenBank/DDBJ whole genome shotgun (WGS) entry which is preliminary data.</text>
</comment>
<evidence type="ECO:0000313" key="2">
    <source>
        <dbReference type="EMBL" id="GAX89588.1"/>
    </source>
</evidence>
<feature type="chain" id="PRO_5039662797" evidence="1">
    <location>
        <begin position="21"/>
        <end position="171"/>
    </location>
</feature>
<feature type="signal peptide" evidence="1">
    <location>
        <begin position="1"/>
        <end position="20"/>
    </location>
</feature>
<reference evidence="3" key="1">
    <citation type="submission" date="2017-07" db="EMBL/GenBank/DDBJ databases">
        <title>Draft genome sequence of Effusibacillus lacus strain skLN1.</title>
        <authorList>
            <person name="Watanabe M."/>
            <person name="Kojima H."/>
            <person name="Fukui M."/>
        </authorList>
    </citation>
    <scope>NUCLEOTIDE SEQUENCE [LARGE SCALE GENOMIC DNA]</scope>
    <source>
        <strain evidence="3">skLN1</strain>
    </source>
</reference>
<dbReference type="EMBL" id="BDUF01000024">
    <property type="protein sequence ID" value="GAX89588.1"/>
    <property type="molecule type" value="Genomic_DNA"/>
</dbReference>
<dbReference type="InterPro" id="IPR008719">
    <property type="entry name" value="N2O_reductase_NosL"/>
</dbReference>
<protein>
    <submittedName>
        <fullName evidence="2">Nitrous-oxide reductase</fullName>
    </submittedName>
</protein>
<evidence type="ECO:0000313" key="3">
    <source>
        <dbReference type="Proteomes" id="UP000217785"/>
    </source>
</evidence>
<organism evidence="2 3">
    <name type="scientific">Effusibacillus lacus</name>
    <dbReference type="NCBI Taxonomy" id="1348429"/>
    <lineage>
        <taxon>Bacteria</taxon>
        <taxon>Bacillati</taxon>
        <taxon>Bacillota</taxon>
        <taxon>Bacilli</taxon>
        <taxon>Bacillales</taxon>
        <taxon>Alicyclobacillaceae</taxon>
        <taxon>Effusibacillus</taxon>
    </lineage>
</organism>
<dbReference type="PANTHER" id="PTHR41247">
    <property type="entry name" value="HTH-TYPE TRANSCRIPTIONAL REPRESSOR YCNK"/>
    <property type="match status" value="1"/>
</dbReference>
<keyword evidence="1" id="KW-0732">Signal</keyword>
<accession>A0A292YI75</accession>
<dbReference type="PROSITE" id="PS51257">
    <property type="entry name" value="PROKAR_LIPOPROTEIN"/>
    <property type="match status" value="1"/>
</dbReference>
<proteinExistence type="predicted"/>
<evidence type="ECO:0000256" key="1">
    <source>
        <dbReference type="SAM" id="SignalP"/>
    </source>
</evidence>
<gene>
    <name evidence="2" type="ORF">EFBL_1212</name>
</gene>
<sequence length="171" mass="19345">MKKIFTVLFGSLFLTSVLVAGCGREEAKPVAIAAGVDKCDVCNMLVPDDHNATETILKNGKVLKFDDIGCQNAWSTKNGKDQIQARFVRDFNSKEWIKLENATFAYDKDFKTAMAYGVLSFKDKAAAQKYIDEQKKGKLLTPADLETHSWERNMEMMKQMKQQPNMQQNAH</sequence>
<name>A0A292YI75_9BACL</name>
<dbReference type="Pfam" id="PF05573">
    <property type="entry name" value="NosL"/>
    <property type="match status" value="1"/>
</dbReference>
<dbReference type="Proteomes" id="UP000217785">
    <property type="component" value="Unassembled WGS sequence"/>
</dbReference>
<dbReference type="AlphaFoldDB" id="A0A292YI75"/>
<dbReference type="SUPFAM" id="SSF160387">
    <property type="entry name" value="NosL/MerB-like"/>
    <property type="match status" value="1"/>
</dbReference>